<feature type="region of interest" description="Disordered" evidence="1">
    <location>
        <begin position="130"/>
        <end position="149"/>
    </location>
</feature>
<organism evidence="2 3">
    <name type="scientific">Strigomonas culicis</name>
    <dbReference type="NCBI Taxonomy" id="28005"/>
    <lineage>
        <taxon>Eukaryota</taxon>
        <taxon>Discoba</taxon>
        <taxon>Euglenozoa</taxon>
        <taxon>Kinetoplastea</taxon>
        <taxon>Metakinetoplastina</taxon>
        <taxon>Trypanosomatida</taxon>
        <taxon>Trypanosomatidae</taxon>
        <taxon>Strigomonadinae</taxon>
        <taxon>Strigomonas</taxon>
    </lineage>
</organism>
<reference evidence="2 3" key="1">
    <citation type="journal article" date="2013" name="PLoS ONE">
        <title>Predicting the Proteins of Angomonas deanei, Strigomonas culicis and Their Respective Endosymbionts Reveals New Aspects of the Trypanosomatidae Family.</title>
        <authorList>
            <person name="Motta M.C."/>
            <person name="Martins A.C."/>
            <person name="de Souza S.S."/>
            <person name="Catta-Preta C.M."/>
            <person name="Silva R."/>
            <person name="Klein C.C."/>
            <person name="de Almeida L.G."/>
            <person name="de Lima Cunha O."/>
            <person name="Ciapina L.P."/>
            <person name="Brocchi M."/>
            <person name="Colabardini A.C."/>
            <person name="de Araujo Lima B."/>
            <person name="Machado C.R."/>
            <person name="de Almeida Soares C.M."/>
            <person name="Probst C.M."/>
            <person name="de Menezes C.B."/>
            <person name="Thompson C.E."/>
            <person name="Bartholomeu D.C."/>
            <person name="Gradia D.F."/>
            <person name="Pavoni D.P."/>
            <person name="Grisard E.C."/>
            <person name="Fantinatti-Garboggini F."/>
            <person name="Marchini F.K."/>
            <person name="Rodrigues-Luiz G.F."/>
            <person name="Wagner G."/>
            <person name="Goldman G.H."/>
            <person name="Fietto J.L."/>
            <person name="Elias M.C."/>
            <person name="Goldman M.H."/>
            <person name="Sagot M.F."/>
            <person name="Pereira M."/>
            <person name="Stoco P.H."/>
            <person name="de Mendonca-Neto R.P."/>
            <person name="Teixeira S.M."/>
            <person name="Maciel T.E."/>
            <person name="de Oliveira Mendes T.A."/>
            <person name="Urmenyi T.P."/>
            <person name="de Souza W."/>
            <person name="Schenkman S."/>
            <person name="de Vasconcelos A.T."/>
        </authorList>
    </citation>
    <scope>NUCLEOTIDE SEQUENCE [LARGE SCALE GENOMIC DNA]</scope>
</reference>
<dbReference type="AlphaFoldDB" id="S9V8B1"/>
<sequence>MAYEHGEKKRVYSRSLVLILQNKGFELFHRPRTGKLYTLLVARRKELERREPLDVILRRNVAVPRRVYLGNDHVITLLVLLRELLPLRLHLVAVPAPRRIEHDEHILGGILHNGVKVLRVELHHLSAGKHQHAKCHHQKYKSVHGGKKE</sequence>
<evidence type="ECO:0000256" key="1">
    <source>
        <dbReference type="SAM" id="MobiDB-lite"/>
    </source>
</evidence>
<dbReference type="EMBL" id="ATMH01000254">
    <property type="protein sequence ID" value="EPY37043.1"/>
    <property type="molecule type" value="Genomic_DNA"/>
</dbReference>
<accession>S9V8B1</accession>
<keyword evidence="2" id="KW-0413">Isomerase</keyword>
<gene>
    <name evidence="2" type="ORF">STCU_00254</name>
</gene>
<keyword evidence="3" id="KW-1185">Reference proteome</keyword>
<protein>
    <submittedName>
        <fullName evidence="2">Protein disulfide-isomerase</fullName>
    </submittedName>
</protein>
<evidence type="ECO:0000313" key="2">
    <source>
        <dbReference type="EMBL" id="EPY37043.1"/>
    </source>
</evidence>
<dbReference type="Proteomes" id="UP000015354">
    <property type="component" value="Unassembled WGS sequence"/>
</dbReference>
<evidence type="ECO:0000313" key="3">
    <source>
        <dbReference type="Proteomes" id="UP000015354"/>
    </source>
</evidence>
<name>S9V8B1_9TRYP</name>
<dbReference type="GO" id="GO:0016853">
    <property type="term" value="F:isomerase activity"/>
    <property type="evidence" value="ECO:0007669"/>
    <property type="project" value="UniProtKB-KW"/>
</dbReference>
<comment type="caution">
    <text evidence="2">The sequence shown here is derived from an EMBL/GenBank/DDBJ whole genome shotgun (WGS) entry which is preliminary data.</text>
</comment>
<proteinExistence type="predicted"/>